<dbReference type="RefSeq" id="WP_191803798.1">
    <property type="nucleotide sequence ID" value="NZ_JACSQF010000010.1"/>
</dbReference>
<dbReference type="SMART" id="SM00342">
    <property type="entry name" value="HTH_ARAC"/>
    <property type="match status" value="1"/>
</dbReference>
<dbReference type="PROSITE" id="PS00041">
    <property type="entry name" value="HTH_ARAC_FAMILY_1"/>
    <property type="match status" value="1"/>
</dbReference>
<dbReference type="InterPro" id="IPR014710">
    <property type="entry name" value="RmlC-like_jellyroll"/>
</dbReference>
<dbReference type="PANTHER" id="PTHR11019:SF199">
    <property type="entry name" value="HTH-TYPE TRANSCRIPTIONAL REGULATOR NIMR"/>
    <property type="match status" value="1"/>
</dbReference>
<dbReference type="SUPFAM" id="SSF46689">
    <property type="entry name" value="Homeodomain-like"/>
    <property type="match status" value="1"/>
</dbReference>
<dbReference type="InterPro" id="IPR009057">
    <property type="entry name" value="Homeodomain-like_sf"/>
</dbReference>
<accession>A0ABR8TZW9</accession>
<feature type="compositionally biased region" description="Basic and acidic residues" evidence="4">
    <location>
        <begin position="271"/>
        <end position="284"/>
    </location>
</feature>
<dbReference type="InterPro" id="IPR011051">
    <property type="entry name" value="RmlC_Cupin_sf"/>
</dbReference>
<feature type="region of interest" description="Disordered" evidence="4">
    <location>
        <begin position="267"/>
        <end position="320"/>
    </location>
</feature>
<evidence type="ECO:0000256" key="1">
    <source>
        <dbReference type="ARBA" id="ARBA00023015"/>
    </source>
</evidence>
<dbReference type="PANTHER" id="PTHR11019">
    <property type="entry name" value="HTH-TYPE TRANSCRIPTIONAL REGULATOR NIMR"/>
    <property type="match status" value="1"/>
</dbReference>
<evidence type="ECO:0000256" key="4">
    <source>
        <dbReference type="SAM" id="MobiDB-lite"/>
    </source>
</evidence>
<feature type="domain" description="HTH araC/xylS-type" evidence="5">
    <location>
        <begin position="172"/>
        <end position="272"/>
    </location>
</feature>
<dbReference type="InterPro" id="IPR018062">
    <property type="entry name" value="HTH_AraC-typ_CS"/>
</dbReference>
<evidence type="ECO:0000256" key="3">
    <source>
        <dbReference type="ARBA" id="ARBA00023163"/>
    </source>
</evidence>
<proteinExistence type="predicted"/>
<dbReference type="EMBL" id="JACSQF010000010">
    <property type="protein sequence ID" value="MBD7981309.1"/>
    <property type="molecule type" value="Genomic_DNA"/>
</dbReference>
<keyword evidence="1" id="KW-0805">Transcription regulation</keyword>
<dbReference type="InterPro" id="IPR018060">
    <property type="entry name" value="HTH_AraC"/>
</dbReference>
<dbReference type="Pfam" id="PF12833">
    <property type="entry name" value="HTH_18"/>
    <property type="match status" value="1"/>
</dbReference>
<name>A0ABR8TZW9_9CELL</name>
<comment type="caution">
    <text evidence="6">The sequence shown here is derived from an EMBL/GenBank/DDBJ whole genome shotgun (WGS) entry which is preliminary data.</text>
</comment>
<dbReference type="InterPro" id="IPR003313">
    <property type="entry name" value="AraC-bd"/>
</dbReference>
<evidence type="ECO:0000313" key="7">
    <source>
        <dbReference type="Proteomes" id="UP000655570"/>
    </source>
</evidence>
<keyword evidence="2" id="KW-0238">DNA-binding</keyword>
<gene>
    <name evidence="6" type="ORF">H9641_11375</name>
</gene>
<dbReference type="Proteomes" id="UP000655570">
    <property type="component" value="Unassembled WGS sequence"/>
</dbReference>
<dbReference type="Gene3D" id="2.60.120.10">
    <property type="entry name" value="Jelly Rolls"/>
    <property type="match status" value="1"/>
</dbReference>
<evidence type="ECO:0000256" key="2">
    <source>
        <dbReference type="ARBA" id="ARBA00023125"/>
    </source>
</evidence>
<dbReference type="InterPro" id="IPR020449">
    <property type="entry name" value="Tscrpt_reg_AraC-type_HTH"/>
</dbReference>
<sequence length="320" mass="34680">MTTHRAPVENWLPWGSPSQEALVVLPEDPSGDLDFVLAGGPSRTHQPVVWLEHAHRTHEVLVALSGLLTVRAGDDVWALPPQHGLWIPAGLPHAVRAGSDSRFLTVYLAPDRSRDLGPDPVTVAVTPLLSELVLYLTSQDMPDEARHHAEQVVIHLLEPVTPSTRITVPTVEPVARIVHELLDDPGDERTLAQWARHVGLSPSTLGRVFRSASGQPFGRWRLHLRMNVAMARLSEGARVSDVADAVGYTSTSAFVAVFRRETGLTPGAFRDAARSPHNTSREDGDGGSPGRMGDTTRLAPTPRAPDLGVDRIATSHDQIA</sequence>
<dbReference type="PRINTS" id="PR00032">
    <property type="entry name" value="HTHARAC"/>
</dbReference>
<evidence type="ECO:0000259" key="5">
    <source>
        <dbReference type="PROSITE" id="PS01124"/>
    </source>
</evidence>
<protein>
    <submittedName>
        <fullName evidence="6">Helix-turn-helix transcriptional regulator</fullName>
    </submittedName>
</protein>
<keyword evidence="7" id="KW-1185">Reference proteome</keyword>
<dbReference type="Gene3D" id="1.10.10.60">
    <property type="entry name" value="Homeodomain-like"/>
    <property type="match status" value="1"/>
</dbReference>
<organism evidence="6 7">
    <name type="scientific">Oerskovia merdavium</name>
    <dbReference type="NCBI Taxonomy" id="2762227"/>
    <lineage>
        <taxon>Bacteria</taxon>
        <taxon>Bacillati</taxon>
        <taxon>Actinomycetota</taxon>
        <taxon>Actinomycetes</taxon>
        <taxon>Micrococcales</taxon>
        <taxon>Cellulomonadaceae</taxon>
        <taxon>Oerskovia</taxon>
    </lineage>
</organism>
<evidence type="ECO:0000313" key="6">
    <source>
        <dbReference type="EMBL" id="MBD7981309.1"/>
    </source>
</evidence>
<dbReference type="PROSITE" id="PS01124">
    <property type="entry name" value="HTH_ARAC_FAMILY_2"/>
    <property type="match status" value="1"/>
</dbReference>
<reference evidence="6 7" key="1">
    <citation type="submission" date="2020-08" db="EMBL/GenBank/DDBJ databases">
        <title>A Genomic Blueprint of the Chicken Gut Microbiome.</title>
        <authorList>
            <person name="Gilroy R."/>
            <person name="Ravi A."/>
            <person name="Getino M."/>
            <person name="Pursley I."/>
            <person name="Horton D.L."/>
            <person name="Alikhan N.-F."/>
            <person name="Baker D."/>
            <person name="Gharbi K."/>
            <person name="Hall N."/>
            <person name="Watson M."/>
            <person name="Adriaenssens E.M."/>
            <person name="Foster-Nyarko E."/>
            <person name="Jarju S."/>
            <person name="Secka A."/>
            <person name="Antonio M."/>
            <person name="Oren A."/>
            <person name="Chaudhuri R."/>
            <person name="La Ragione R.M."/>
            <person name="Hildebrand F."/>
            <person name="Pallen M.J."/>
        </authorList>
    </citation>
    <scope>NUCLEOTIDE SEQUENCE [LARGE SCALE GENOMIC DNA]</scope>
    <source>
        <strain evidence="6 7">Sa2CUA9</strain>
    </source>
</reference>
<dbReference type="SUPFAM" id="SSF51182">
    <property type="entry name" value="RmlC-like cupins"/>
    <property type="match status" value="1"/>
</dbReference>
<dbReference type="Pfam" id="PF02311">
    <property type="entry name" value="AraC_binding"/>
    <property type="match status" value="1"/>
</dbReference>
<keyword evidence="3" id="KW-0804">Transcription</keyword>
<dbReference type="CDD" id="cd06124">
    <property type="entry name" value="cupin_NimR-like_N"/>
    <property type="match status" value="1"/>
</dbReference>